<dbReference type="HOGENOM" id="CLU_064034_0_0_9"/>
<dbReference type="InterPro" id="IPR005079">
    <property type="entry name" value="Peptidase_C45_hydrolase"/>
</dbReference>
<reference evidence="2 3" key="1">
    <citation type="journal article" date="2009" name="Genome Biol.">
        <title>Comparative genome and phenotypic analysis of Clostridium difficile 027 strains provides insight into the evolution of a hypervirulent bacterium.</title>
        <authorList>
            <person name="Stabler R.A."/>
            <person name="He M."/>
            <person name="Dawson L."/>
            <person name="Martin M."/>
            <person name="Valiente E."/>
            <person name="Corton C."/>
            <person name="Lawley T.D."/>
            <person name="Sebaihia M."/>
            <person name="Quail M.A."/>
            <person name="Rose G."/>
            <person name="Gerding D.N."/>
            <person name="Gibert M."/>
            <person name="Popoff M.R."/>
            <person name="Parkhill J."/>
            <person name="Dougan G."/>
            <person name="Wren B.W."/>
        </authorList>
    </citation>
    <scope>NUCLEOTIDE SEQUENCE [LARGE SCALE GENOMIC DNA]</scope>
    <source>
        <strain evidence="2 3">CD196</strain>
    </source>
</reference>
<name>A0A0H3N414_CLODC</name>
<proteinExistence type="predicted"/>
<accession>A0A0H3N414</accession>
<feature type="domain" description="Peptidase C45 hydrolase" evidence="1">
    <location>
        <begin position="121"/>
        <end position="352"/>
    </location>
</feature>
<dbReference type="EMBL" id="FN538970">
    <property type="protein sequence ID" value="CBA64339.1"/>
    <property type="molecule type" value="Genomic_DNA"/>
</dbReference>
<evidence type="ECO:0000259" key="1">
    <source>
        <dbReference type="Pfam" id="PF03417"/>
    </source>
</evidence>
<dbReference type="PANTHER" id="PTHR34180">
    <property type="entry name" value="PEPTIDASE C45"/>
    <property type="match status" value="1"/>
</dbReference>
<dbReference type="InterPro" id="IPR029055">
    <property type="entry name" value="Ntn_hydrolases_N"/>
</dbReference>
<dbReference type="InterPro" id="IPR047794">
    <property type="entry name" value="C45_proenzyme-like"/>
</dbReference>
<dbReference type="InterPro" id="IPR047801">
    <property type="entry name" value="Peptidase_C45"/>
</dbReference>
<dbReference type="CDD" id="cd01935">
    <property type="entry name" value="Ntn_CGH_like"/>
    <property type="match status" value="1"/>
</dbReference>
<dbReference type="NCBIfam" id="NF040521">
    <property type="entry name" value="C45_proenzyme"/>
    <property type="match status" value="1"/>
</dbReference>
<dbReference type="SUPFAM" id="SSF56235">
    <property type="entry name" value="N-terminal nucleophile aminohydrolases (Ntn hydrolases)"/>
    <property type="match status" value="1"/>
</dbReference>
<dbReference type="Pfam" id="PF03417">
    <property type="entry name" value="AAT"/>
    <property type="match status" value="1"/>
</dbReference>
<dbReference type="PANTHER" id="PTHR34180:SF1">
    <property type="entry name" value="BETA-ALANYL-DOPAMINE_CARCININE HYDROLASE"/>
    <property type="match status" value="1"/>
</dbReference>
<evidence type="ECO:0000313" key="3">
    <source>
        <dbReference type="Proteomes" id="UP000002068"/>
    </source>
</evidence>
<evidence type="ECO:0000313" key="2">
    <source>
        <dbReference type="EMBL" id="CBA64339.1"/>
    </source>
</evidence>
<dbReference type="KEGG" id="cdc:CD196_2264"/>
<dbReference type="Gene3D" id="3.60.60.10">
    <property type="entry name" value="Penicillin V Acylase, Chain A"/>
    <property type="match status" value="1"/>
</dbReference>
<dbReference type="Proteomes" id="UP000002068">
    <property type="component" value="Chromosome"/>
</dbReference>
<sequence length="389" mass="44410">MITIRMIKSIIRYIGGVHMETLEVRNIELSGTNYEIGYRLGELVANMPEIIEGQINKSNLVSKKEEKEMIELFDKYCPGLNEELQGFADAIQVNCNQILYYTMTYLKPGCSQVALTPELTENGHVLFARNFDFSHNMEDFVLCKTKVNGKYAHIGTTVMQFGRGEGMNECGLGVSQSSCGIPVGNSDGLRKPAIVGLQFWAVIRYLLENCKDVDEALEYLKDMPIAYNINLLLADKSGNIALVETLDGKKEVNIINSLESKREYFLHSTNHTHIDKLHKLEPQSMKNSIHRYKLIKEYINKAKKIGEKELMNLLSLKYPNGLSCNYYNDFFGTLKSIVMDLNIGKFNILWGGLENKWESYYLKNDIKSITQRININIEKAPSDFFDFIE</sequence>
<dbReference type="AlphaFoldDB" id="A0A0H3N414"/>
<gene>
    <name evidence="2" type="ordered locus">CD196_2264</name>
</gene>
<protein>
    <recommendedName>
        <fullName evidence="1">Peptidase C45 hydrolase domain-containing protein</fullName>
    </recommendedName>
</protein>
<organism evidence="2 3">
    <name type="scientific">Clostridioides difficile (strain CD196)</name>
    <name type="common">Peptoclostridium difficile</name>
    <dbReference type="NCBI Taxonomy" id="645462"/>
    <lineage>
        <taxon>Bacteria</taxon>
        <taxon>Bacillati</taxon>
        <taxon>Bacillota</taxon>
        <taxon>Clostridia</taxon>
        <taxon>Peptostreptococcales</taxon>
        <taxon>Peptostreptococcaceae</taxon>
        <taxon>Clostridioides</taxon>
    </lineage>
</organism>